<dbReference type="Proteomes" id="UP000579605">
    <property type="component" value="Unassembled WGS sequence"/>
</dbReference>
<dbReference type="CDD" id="cd05403">
    <property type="entry name" value="NT_KNTase_like"/>
    <property type="match status" value="1"/>
</dbReference>
<sequence length="274" mass="29173">MAADPAEGLDADGFITTGARIANVRAPYDAVLADVRTTIRAALGTELHGLYLYGSVATGQAVPPASDLDLAAVVIGPDALETCRLLGEELSARHRSVVREVGVSPVQLEKLLAEDDAGRAERCFLKHYCVGVAGIDLRPDLPRCRPDRAIAREFVGELAPKLRHFTERLEAAATPAEVEAVAVLVARRLLMAAAVVYSIPDRTWTTARTDGAEMLGRHHPALAGHAARALAWIGPHNDEGPGHVTPTREEVGVVLGELGALLTRDVQRYLGPEG</sequence>
<keyword evidence="2" id="KW-1185">Reference proteome</keyword>
<name>A0A852ZPD6_9ACTN</name>
<reference evidence="1 2" key="1">
    <citation type="submission" date="2020-07" db="EMBL/GenBank/DDBJ databases">
        <title>Sequencing the genomes of 1000 actinobacteria strains.</title>
        <authorList>
            <person name="Klenk H.-P."/>
        </authorList>
    </citation>
    <scope>NUCLEOTIDE SEQUENCE [LARGE SCALE GENOMIC DNA]</scope>
    <source>
        <strain evidence="1 2">DSM 18448</strain>
    </source>
</reference>
<keyword evidence="1" id="KW-0808">Transferase</keyword>
<evidence type="ECO:0000313" key="2">
    <source>
        <dbReference type="Proteomes" id="UP000579605"/>
    </source>
</evidence>
<dbReference type="EMBL" id="JACBZH010000001">
    <property type="protein sequence ID" value="NYH93412.1"/>
    <property type="molecule type" value="Genomic_DNA"/>
</dbReference>
<organism evidence="1 2">
    <name type="scientific">Actinopolymorpha rutila</name>
    <dbReference type="NCBI Taxonomy" id="446787"/>
    <lineage>
        <taxon>Bacteria</taxon>
        <taxon>Bacillati</taxon>
        <taxon>Actinomycetota</taxon>
        <taxon>Actinomycetes</taxon>
        <taxon>Propionibacteriales</taxon>
        <taxon>Actinopolymorphaceae</taxon>
        <taxon>Actinopolymorpha</taxon>
    </lineage>
</organism>
<gene>
    <name evidence="1" type="ORF">F4554_006050</name>
</gene>
<dbReference type="GO" id="GO:0016740">
    <property type="term" value="F:transferase activity"/>
    <property type="evidence" value="ECO:0007669"/>
    <property type="project" value="UniProtKB-KW"/>
</dbReference>
<comment type="caution">
    <text evidence="1">The sequence shown here is derived from an EMBL/GenBank/DDBJ whole genome shotgun (WGS) entry which is preliminary data.</text>
</comment>
<protein>
    <submittedName>
        <fullName evidence="1">Putative nucleotidyltransferase</fullName>
    </submittedName>
</protein>
<accession>A0A852ZPD6</accession>
<dbReference type="AlphaFoldDB" id="A0A852ZPD6"/>
<evidence type="ECO:0000313" key="1">
    <source>
        <dbReference type="EMBL" id="NYH93412.1"/>
    </source>
</evidence>
<proteinExistence type="predicted"/>
<dbReference type="InterPro" id="IPR043519">
    <property type="entry name" value="NT_sf"/>
</dbReference>
<dbReference type="SUPFAM" id="SSF81301">
    <property type="entry name" value="Nucleotidyltransferase"/>
    <property type="match status" value="1"/>
</dbReference>
<dbReference type="RefSeq" id="WP_179790942.1">
    <property type="nucleotide sequence ID" value="NZ_BAAARR010000045.1"/>
</dbReference>